<proteinExistence type="predicted"/>
<organism evidence="7 8">
    <name type="scientific">Helobdella robusta</name>
    <name type="common">Californian leech</name>
    <dbReference type="NCBI Taxonomy" id="6412"/>
    <lineage>
        <taxon>Eukaryota</taxon>
        <taxon>Metazoa</taxon>
        <taxon>Spiralia</taxon>
        <taxon>Lophotrochozoa</taxon>
        <taxon>Annelida</taxon>
        <taxon>Clitellata</taxon>
        <taxon>Hirudinea</taxon>
        <taxon>Rhynchobdellida</taxon>
        <taxon>Glossiphoniidae</taxon>
        <taxon>Helobdella</taxon>
    </lineage>
</organism>
<dbReference type="RefSeq" id="XP_009028516.1">
    <property type="nucleotide sequence ID" value="XM_009030268.1"/>
</dbReference>
<keyword evidence="8" id="KW-1185">Reference proteome</keyword>
<dbReference type="EnsemblMetazoa" id="HelroT194101">
    <property type="protein sequence ID" value="HelroP194101"/>
    <property type="gene ID" value="HelroG194101"/>
</dbReference>
<accession>T1FVN9</accession>
<evidence type="ECO:0000313" key="7">
    <source>
        <dbReference type="EnsemblMetazoa" id="HelroP194101"/>
    </source>
</evidence>
<dbReference type="GO" id="GO:0016020">
    <property type="term" value="C:membrane"/>
    <property type="evidence" value="ECO:0007669"/>
    <property type="project" value="UniProtKB-SubCell"/>
</dbReference>
<evidence type="ECO:0000313" key="6">
    <source>
        <dbReference type="EMBL" id="ESN93455.1"/>
    </source>
</evidence>
<evidence type="ECO:0000256" key="1">
    <source>
        <dbReference type="ARBA" id="ARBA00004141"/>
    </source>
</evidence>
<reference evidence="7" key="3">
    <citation type="submission" date="2015-06" db="UniProtKB">
        <authorList>
            <consortium name="EnsemblMetazoa"/>
        </authorList>
    </citation>
    <scope>IDENTIFICATION</scope>
</reference>
<dbReference type="EMBL" id="KB097612">
    <property type="protein sequence ID" value="ESN93455.1"/>
    <property type="molecule type" value="Genomic_DNA"/>
</dbReference>
<gene>
    <name evidence="7" type="primary">20212885</name>
    <name evidence="6" type="ORF">HELRODRAFT_194101</name>
</gene>
<evidence type="ECO:0000256" key="2">
    <source>
        <dbReference type="ARBA" id="ARBA00022692"/>
    </source>
</evidence>
<feature type="transmembrane region" description="Helical" evidence="5">
    <location>
        <begin position="141"/>
        <end position="161"/>
    </location>
</feature>
<keyword evidence="4 5" id="KW-0472">Membrane</keyword>
<dbReference type="PANTHER" id="PTHR21284">
    <property type="entry name" value="EG:80H7.2 PROTEIN"/>
    <property type="match status" value="1"/>
</dbReference>
<feature type="transmembrane region" description="Helical" evidence="5">
    <location>
        <begin position="181"/>
        <end position="199"/>
    </location>
</feature>
<sequence length="230" mass="26457">MMSSFEGKLRVLLAFLVLDIFAFILLFISFVTPYWIISWPRVYSGFRKMGLWEVCFAGMLLEYDPAQKAYYGCWWILAPELYEIRSFIMPPWFIVIQILVTICLMLEIILVILDAALWVASLQRDNSGIGRKRAPYSMVQSVTWITVATCVMKVSSVLIFGLAYKFDPFWLPQHEINYPHFSYGLLIVSAFFSIFSSVAHRVHRSIVKTDDYINPATGARGYFVAGTQKV</sequence>
<reference evidence="8" key="1">
    <citation type="submission" date="2012-12" db="EMBL/GenBank/DDBJ databases">
        <authorList>
            <person name="Hellsten U."/>
            <person name="Grimwood J."/>
            <person name="Chapman J.A."/>
            <person name="Shapiro H."/>
            <person name="Aerts A."/>
            <person name="Otillar R.P."/>
            <person name="Terry A.Y."/>
            <person name="Boore J.L."/>
            <person name="Simakov O."/>
            <person name="Marletaz F."/>
            <person name="Cho S.-J."/>
            <person name="Edsinger-Gonzales E."/>
            <person name="Havlak P."/>
            <person name="Kuo D.-H."/>
            <person name="Larsson T."/>
            <person name="Lv J."/>
            <person name="Arendt D."/>
            <person name="Savage R."/>
            <person name="Osoegawa K."/>
            <person name="de Jong P."/>
            <person name="Lindberg D.R."/>
            <person name="Seaver E.C."/>
            <person name="Weisblat D.A."/>
            <person name="Putnam N.H."/>
            <person name="Grigoriev I.V."/>
            <person name="Rokhsar D.S."/>
        </authorList>
    </citation>
    <scope>NUCLEOTIDE SEQUENCE</scope>
</reference>
<dbReference type="STRING" id="6412.T1FVN9"/>
<reference evidence="6 8" key="2">
    <citation type="journal article" date="2013" name="Nature">
        <title>Insights into bilaterian evolution from three spiralian genomes.</title>
        <authorList>
            <person name="Simakov O."/>
            <person name="Marletaz F."/>
            <person name="Cho S.J."/>
            <person name="Edsinger-Gonzales E."/>
            <person name="Havlak P."/>
            <person name="Hellsten U."/>
            <person name="Kuo D.H."/>
            <person name="Larsson T."/>
            <person name="Lv J."/>
            <person name="Arendt D."/>
            <person name="Savage R."/>
            <person name="Osoegawa K."/>
            <person name="de Jong P."/>
            <person name="Grimwood J."/>
            <person name="Chapman J.A."/>
            <person name="Shapiro H."/>
            <person name="Aerts A."/>
            <person name="Otillar R.P."/>
            <person name="Terry A.Y."/>
            <person name="Boore J.L."/>
            <person name="Grigoriev I.V."/>
            <person name="Lindberg D.R."/>
            <person name="Seaver E.C."/>
            <person name="Weisblat D.A."/>
            <person name="Putnam N.H."/>
            <person name="Rokhsar D.S."/>
        </authorList>
    </citation>
    <scope>NUCLEOTIDE SEQUENCE</scope>
</reference>
<dbReference type="Gene3D" id="1.20.140.150">
    <property type="match status" value="1"/>
</dbReference>
<dbReference type="Proteomes" id="UP000015101">
    <property type="component" value="Unassembled WGS sequence"/>
</dbReference>
<keyword evidence="2 5" id="KW-0812">Transmembrane</keyword>
<evidence type="ECO:0000313" key="8">
    <source>
        <dbReference type="Proteomes" id="UP000015101"/>
    </source>
</evidence>
<protein>
    <submittedName>
        <fullName evidence="6 7">Uncharacterized protein</fullName>
    </submittedName>
</protein>
<keyword evidence="3 5" id="KW-1133">Transmembrane helix</keyword>
<dbReference type="CTD" id="20212885"/>
<dbReference type="PANTHER" id="PTHR21284:SF12">
    <property type="entry name" value="EG:80H7.2 PROTEIN"/>
    <property type="match status" value="1"/>
</dbReference>
<dbReference type="AlphaFoldDB" id="T1FVN9"/>
<evidence type="ECO:0000256" key="5">
    <source>
        <dbReference type="SAM" id="Phobius"/>
    </source>
</evidence>
<dbReference type="KEGG" id="hro:HELRODRAFT_194101"/>
<dbReference type="EMBL" id="AMQM01007427">
    <property type="status" value="NOT_ANNOTATED_CDS"/>
    <property type="molecule type" value="Genomic_DNA"/>
</dbReference>
<dbReference type="GeneID" id="20212885"/>
<dbReference type="OrthoDB" id="6140671at2759"/>
<feature type="transmembrane region" description="Helical" evidence="5">
    <location>
        <begin position="12"/>
        <end position="37"/>
    </location>
</feature>
<dbReference type="InterPro" id="IPR004031">
    <property type="entry name" value="PMP22/EMP/MP20/Claudin"/>
</dbReference>
<comment type="subcellular location">
    <subcellularLocation>
        <location evidence="1">Membrane</location>
        <topology evidence="1">Multi-pass membrane protein</topology>
    </subcellularLocation>
</comment>
<evidence type="ECO:0000256" key="4">
    <source>
        <dbReference type="ARBA" id="ARBA00023136"/>
    </source>
</evidence>
<dbReference type="InParanoid" id="T1FVN9"/>
<name>T1FVN9_HELRO</name>
<dbReference type="Pfam" id="PF13903">
    <property type="entry name" value="Claudin_2"/>
    <property type="match status" value="1"/>
</dbReference>
<dbReference type="OMA" id="FASPYWY"/>
<feature type="transmembrane region" description="Helical" evidence="5">
    <location>
        <begin position="92"/>
        <end position="120"/>
    </location>
</feature>
<dbReference type="HOGENOM" id="CLU_086785_0_0_1"/>
<evidence type="ECO:0000256" key="3">
    <source>
        <dbReference type="ARBA" id="ARBA00022989"/>
    </source>
</evidence>